<protein>
    <recommendedName>
        <fullName evidence="8">Zn(2)-C6 fungal-type domain-containing protein</fullName>
    </recommendedName>
</protein>
<dbReference type="AlphaFoldDB" id="A0AAN6NFN1"/>
<dbReference type="InterPro" id="IPR050335">
    <property type="entry name" value="ERT1_acuK_gluconeogen_tf"/>
</dbReference>
<evidence type="ECO:0000256" key="1">
    <source>
        <dbReference type="ARBA" id="ARBA00022723"/>
    </source>
</evidence>
<dbReference type="SUPFAM" id="SSF57701">
    <property type="entry name" value="Zn2/Cys6 DNA-binding domain"/>
    <property type="match status" value="1"/>
</dbReference>
<evidence type="ECO:0000256" key="6">
    <source>
        <dbReference type="ARBA" id="ARBA00023242"/>
    </source>
</evidence>
<organism evidence="9 10">
    <name type="scientific">Diplogelasinospora grovesii</name>
    <dbReference type="NCBI Taxonomy" id="303347"/>
    <lineage>
        <taxon>Eukaryota</taxon>
        <taxon>Fungi</taxon>
        <taxon>Dikarya</taxon>
        <taxon>Ascomycota</taxon>
        <taxon>Pezizomycotina</taxon>
        <taxon>Sordariomycetes</taxon>
        <taxon>Sordariomycetidae</taxon>
        <taxon>Sordariales</taxon>
        <taxon>Diplogelasinosporaceae</taxon>
        <taxon>Diplogelasinospora</taxon>
    </lineage>
</organism>
<evidence type="ECO:0000259" key="8">
    <source>
        <dbReference type="PROSITE" id="PS50048"/>
    </source>
</evidence>
<keyword evidence="3" id="KW-0805">Transcription regulation</keyword>
<keyword evidence="2" id="KW-0862">Zinc</keyword>
<dbReference type="InterPro" id="IPR001138">
    <property type="entry name" value="Zn2Cys6_DnaBD"/>
</dbReference>
<evidence type="ECO:0000256" key="3">
    <source>
        <dbReference type="ARBA" id="ARBA00023015"/>
    </source>
</evidence>
<gene>
    <name evidence="9" type="ORF">QBC46DRAFT_251088</name>
</gene>
<feature type="compositionally biased region" description="Pro residues" evidence="7">
    <location>
        <begin position="101"/>
        <end position="111"/>
    </location>
</feature>
<feature type="compositionally biased region" description="Polar residues" evidence="7">
    <location>
        <begin position="498"/>
        <end position="508"/>
    </location>
</feature>
<feature type="compositionally biased region" description="Basic and acidic residues" evidence="7">
    <location>
        <begin position="632"/>
        <end position="643"/>
    </location>
</feature>
<keyword evidence="4" id="KW-0238">DNA-binding</keyword>
<dbReference type="PANTHER" id="PTHR47659">
    <property type="entry name" value="ZN(II)2CYS6 TRANSCRIPTION FACTOR (EUROFUNG)-RELATED"/>
    <property type="match status" value="1"/>
</dbReference>
<dbReference type="InterPro" id="IPR036864">
    <property type="entry name" value="Zn2-C6_fun-type_DNA-bd_sf"/>
</dbReference>
<feature type="compositionally biased region" description="Low complexity" evidence="7">
    <location>
        <begin position="180"/>
        <end position="189"/>
    </location>
</feature>
<feature type="region of interest" description="Disordered" evidence="7">
    <location>
        <begin position="132"/>
        <end position="208"/>
    </location>
</feature>
<keyword evidence="6" id="KW-0539">Nucleus</keyword>
<dbReference type="SMART" id="SM00066">
    <property type="entry name" value="GAL4"/>
    <property type="match status" value="1"/>
</dbReference>
<dbReference type="GO" id="GO:0000981">
    <property type="term" value="F:DNA-binding transcription factor activity, RNA polymerase II-specific"/>
    <property type="evidence" value="ECO:0007669"/>
    <property type="project" value="InterPro"/>
</dbReference>
<keyword evidence="5" id="KW-0804">Transcription</keyword>
<evidence type="ECO:0000256" key="2">
    <source>
        <dbReference type="ARBA" id="ARBA00022833"/>
    </source>
</evidence>
<dbReference type="Proteomes" id="UP001303473">
    <property type="component" value="Unassembled WGS sequence"/>
</dbReference>
<dbReference type="GO" id="GO:0008270">
    <property type="term" value="F:zinc ion binding"/>
    <property type="evidence" value="ECO:0007669"/>
    <property type="project" value="InterPro"/>
</dbReference>
<dbReference type="PANTHER" id="PTHR47659:SF4">
    <property type="entry name" value="ZN(II)2CYS6 TRANSCRIPTION FACTOR (EUROFUNG)"/>
    <property type="match status" value="1"/>
</dbReference>
<evidence type="ECO:0000256" key="5">
    <source>
        <dbReference type="ARBA" id="ARBA00023163"/>
    </source>
</evidence>
<sequence length="643" mass="71328">MQALDYPRDVSCTSLGQRRGISDLARIALDLNWARADSESAARSGSYPSPPMSGSPPLPSKATQEAAERSQGTYQATTTQQDVYRGIQTTQGDDRLHPRTSLPPRPYPTEAPPENRMPFAFSNNRSLHASLSYSQQHAPQGVPQQQHQHQHQQQQQQSYLQVPRHGVGTAGPLPVPPVSYPAAAAASHHAIQEPLHHHGSPKNPRKTKGHVASACVPCKRAHLRCDAQRPCSRCLSNGKEESCVDVQHKKRGRPRLRDDRESQYSIARFGTAPDPIRRPISLYGAGSSMGMAYDDTFRRTQSYRVLKSQPAEPIAPRFPERGSTSDANIFPAPPLLITTRTPEPAAFLTIDLEFLKDSNTFRDAIGRPSLKGLKLIDLLVTGDRDKASSFQQQMHDAQRRRDPTYLPPIFGKQGQEKVMQTLGFSSEELSRYSLEWQDFFTFVMQDGHRTQLPIRMGLAKQDSIYFVVAVLNLPPRSFQYPTPSPNLRDITYSYQPMHQTYSQPTPVSATFDPRQSRLGDNASYGPRQVAPQPPQPPSGGPPHMMAGLSPGLPPSYAASPSRPDYPVGPSTYQIPRSHQPQLHPASRPPEAPGYQLPPIRNQQQGGGPSQQQELPYQTRDDRSRVDIGGLLDRPDPSKKAPQQ</sequence>
<dbReference type="EMBL" id="MU853757">
    <property type="protein sequence ID" value="KAK3944905.1"/>
    <property type="molecule type" value="Genomic_DNA"/>
</dbReference>
<feature type="compositionally biased region" description="Pro residues" evidence="7">
    <location>
        <begin position="531"/>
        <end position="540"/>
    </location>
</feature>
<feature type="compositionally biased region" description="Low complexity" evidence="7">
    <location>
        <begin position="135"/>
        <end position="157"/>
    </location>
</feature>
<feature type="domain" description="Zn(2)-C6 fungal-type" evidence="8">
    <location>
        <begin position="214"/>
        <end position="245"/>
    </location>
</feature>
<dbReference type="Gene3D" id="4.10.240.10">
    <property type="entry name" value="Zn(2)-C6 fungal-type DNA-binding domain"/>
    <property type="match status" value="1"/>
</dbReference>
<feature type="region of interest" description="Disordered" evidence="7">
    <location>
        <begin position="37"/>
        <end position="120"/>
    </location>
</feature>
<dbReference type="CDD" id="cd00067">
    <property type="entry name" value="GAL4"/>
    <property type="match status" value="1"/>
</dbReference>
<comment type="caution">
    <text evidence="9">The sequence shown here is derived from an EMBL/GenBank/DDBJ whole genome shotgun (WGS) entry which is preliminary data.</text>
</comment>
<evidence type="ECO:0000256" key="4">
    <source>
        <dbReference type="ARBA" id="ARBA00023125"/>
    </source>
</evidence>
<feature type="compositionally biased region" description="Basic residues" evidence="7">
    <location>
        <begin position="197"/>
        <end position="208"/>
    </location>
</feature>
<proteinExistence type="predicted"/>
<dbReference type="GO" id="GO:0003677">
    <property type="term" value="F:DNA binding"/>
    <property type="evidence" value="ECO:0007669"/>
    <property type="project" value="UniProtKB-KW"/>
</dbReference>
<evidence type="ECO:0000256" key="7">
    <source>
        <dbReference type="SAM" id="MobiDB-lite"/>
    </source>
</evidence>
<dbReference type="PROSITE" id="PS50048">
    <property type="entry name" value="ZN2_CY6_FUNGAL_2"/>
    <property type="match status" value="1"/>
</dbReference>
<feature type="region of interest" description="Disordered" evidence="7">
    <location>
        <begin position="498"/>
        <end position="643"/>
    </location>
</feature>
<feature type="compositionally biased region" description="Polar residues" evidence="7">
    <location>
        <begin position="70"/>
        <end position="91"/>
    </location>
</feature>
<evidence type="ECO:0000313" key="10">
    <source>
        <dbReference type="Proteomes" id="UP001303473"/>
    </source>
</evidence>
<keyword evidence="10" id="KW-1185">Reference proteome</keyword>
<name>A0AAN6NFN1_9PEZI</name>
<evidence type="ECO:0000313" key="9">
    <source>
        <dbReference type="EMBL" id="KAK3944905.1"/>
    </source>
</evidence>
<feature type="compositionally biased region" description="Polar residues" evidence="7">
    <location>
        <begin position="570"/>
        <end position="580"/>
    </location>
</feature>
<keyword evidence="1" id="KW-0479">Metal-binding</keyword>
<dbReference type="Pfam" id="PF00172">
    <property type="entry name" value="Zn_clus"/>
    <property type="match status" value="1"/>
</dbReference>
<dbReference type="PROSITE" id="PS00463">
    <property type="entry name" value="ZN2_CY6_FUNGAL_1"/>
    <property type="match status" value="1"/>
</dbReference>
<feature type="compositionally biased region" description="Pro residues" evidence="7">
    <location>
        <begin position="48"/>
        <end position="59"/>
    </location>
</feature>
<accession>A0AAN6NFN1</accession>
<reference evidence="10" key="1">
    <citation type="journal article" date="2023" name="Mol. Phylogenet. Evol.">
        <title>Genome-scale phylogeny and comparative genomics of the fungal order Sordariales.</title>
        <authorList>
            <person name="Hensen N."/>
            <person name="Bonometti L."/>
            <person name="Westerberg I."/>
            <person name="Brannstrom I.O."/>
            <person name="Guillou S."/>
            <person name="Cros-Aarteil S."/>
            <person name="Calhoun S."/>
            <person name="Haridas S."/>
            <person name="Kuo A."/>
            <person name="Mondo S."/>
            <person name="Pangilinan J."/>
            <person name="Riley R."/>
            <person name="LaButti K."/>
            <person name="Andreopoulos B."/>
            <person name="Lipzen A."/>
            <person name="Chen C."/>
            <person name="Yan M."/>
            <person name="Daum C."/>
            <person name="Ng V."/>
            <person name="Clum A."/>
            <person name="Steindorff A."/>
            <person name="Ohm R.A."/>
            <person name="Martin F."/>
            <person name="Silar P."/>
            <person name="Natvig D.O."/>
            <person name="Lalanne C."/>
            <person name="Gautier V."/>
            <person name="Ament-Velasquez S.L."/>
            <person name="Kruys A."/>
            <person name="Hutchinson M.I."/>
            <person name="Powell A.J."/>
            <person name="Barry K."/>
            <person name="Miller A.N."/>
            <person name="Grigoriev I.V."/>
            <person name="Debuchy R."/>
            <person name="Gladieux P."/>
            <person name="Hiltunen Thoren M."/>
            <person name="Johannesson H."/>
        </authorList>
    </citation>
    <scope>NUCLEOTIDE SEQUENCE [LARGE SCALE GENOMIC DNA]</scope>
    <source>
        <strain evidence="10">CBS 340.73</strain>
    </source>
</reference>